<dbReference type="HOGENOM" id="CLU_089333_0_1_11"/>
<reference evidence="2 3" key="2">
    <citation type="journal article" date="2010" name="Stand. Genomic Sci.">
        <title>Complete genome sequence of Xylanimonas cellulosilytica type strain (XIL07).</title>
        <authorList>
            <person name="Foster B."/>
            <person name="Pukall R."/>
            <person name="Abt B."/>
            <person name="Nolan M."/>
            <person name="Glavina Del Rio T."/>
            <person name="Chen F."/>
            <person name="Lucas S."/>
            <person name="Tice H."/>
            <person name="Pitluck S."/>
            <person name="Cheng J.-F."/>
            <person name="Chertkov O."/>
            <person name="Brettin T."/>
            <person name="Han C."/>
            <person name="Detter J.C."/>
            <person name="Bruce D."/>
            <person name="Goodwin L."/>
            <person name="Ivanova N."/>
            <person name="Mavromatis K."/>
            <person name="Pati A."/>
            <person name="Mikhailova N."/>
            <person name="Chen A."/>
            <person name="Palaniappan K."/>
            <person name="Land M."/>
            <person name="Hauser L."/>
            <person name="Chang Y.-J."/>
            <person name="Jeffries C.D."/>
            <person name="Chain P."/>
            <person name="Rohde M."/>
            <person name="Goeker M."/>
            <person name="Bristow J."/>
            <person name="Eisen J.A."/>
            <person name="Markowitz V."/>
            <person name="Hugenholtz P."/>
            <person name="Kyrpides N.C."/>
            <person name="Klenk H.-P."/>
            <person name="Lapidus A."/>
        </authorList>
    </citation>
    <scope>NUCLEOTIDE SEQUENCE [LARGE SCALE GENOMIC DNA]</scope>
    <source>
        <strain evidence="3">DSM 15894 / CECT 5975 / LMG 20990 / XIL07</strain>
    </source>
</reference>
<feature type="domain" description="AbiEi antitoxin N-terminal" evidence="1">
    <location>
        <begin position="4"/>
        <end position="39"/>
    </location>
</feature>
<keyword evidence="3" id="KW-1185">Reference proteome</keyword>
<sequence length="184" mass="20503">MTVLTLDSARAAGLRKEEVYRMVEAGELERIGRGVYIRPGQVDPFLASLAGATAVKPMATMCLTSALVHHGLSDEIPFDTDVALPRGTRFPAGFEHVRWHSFDPSTFTAGRRRLAHDLELWVYSAERTIVDAYRLAHREGVDQAHEALRRWVRTPGNSPASLLRTAALFPRSVTTIRETLQVLL</sequence>
<dbReference type="InterPro" id="IPR025159">
    <property type="entry name" value="AbiEi_N"/>
</dbReference>
<gene>
    <name evidence="2" type="ordered locus">Xcel_2875</name>
</gene>
<evidence type="ECO:0000313" key="3">
    <source>
        <dbReference type="Proteomes" id="UP000002255"/>
    </source>
</evidence>
<evidence type="ECO:0000259" key="1">
    <source>
        <dbReference type="Pfam" id="PF13338"/>
    </source>
</evidence>
<reference evidence="3" key="1">
    <citation type="submission" date="2009-11" db="EMBL/GenBank/DDBJ databases">
        <title>The complete chromosome of Xylanimonas cellulosilytica DSM 15894.</title>
        <authorList>
            <consortium name="US DOE Joint Genome Institute (JGI-PGF)"/>
            <person name="Lucas S."/>
            <person name="Copeland A."/>
            <person name="Lapidus A."/>
            <person name="Glavina del Rio T."/>
            <person name="Dalin E."/>
            <person name="Tice H."/>
            <person name="Bruce D."/>
            <person name="Goodwin L."/>
            <person name="Pitluck S."/>
            <person name="Kyrpides N."/>
            <person name="Mavromatis K."/>
            <person name="Ivanova N."/>
            <person name="Mikhailova N."/>
            <person name="Foster B."/>
            <person name="Clum A."/>
            <person name="Brettin T."/>
            <person name="Detter J.C."/>
            <person name="Han C."/>
            <person name="Larimer F."/>
            <person name="Land M."/>
            <person name="Hauser L."/>
            <person name="Markowitz V."/>
            <person name="Cheng J.F."/>
            <person name="Hugenholtz P."/>
            <person name="Woyke T."/>
            <person name="Wu D."/>
            <person name="Gehrich-Schroeter G."/>
            <person name="Schneider S."/>
            <person name="Pukall S.R."/>
            <person name="Klenk H.P."/>
            <person name="Eisen J.A."/>
        </authorList>
    </citation>
    <scope>NUCLEOTIDE SEQUENCE [LARGE SCALE GENOMIC DNA]</scope>
    <source>
        <strain evidence="3">DSM 15894 / CECT 5975 / LMG 20990 / XIL07</strain>
    </source>
</reference>
<dbReference type="Pfam" id="PF13338">
    <property type="entry name" value="AbiEi_4"/>
    <property type="match status" value="1"/>
</dbReference>
<dbReference type="eggNOG" id="COG5340">
    <property type="taxonomic scope" value="Bacteria"/>
</dbReference>
<proteinExistence type="predicted"/>
<dbReference type="OrthoDB" id="9789781at2"/>
<dbReference type="EMBL" id="CP001821">
    <property type="protein sequence ID" value="ACZ31888.1"/>
    <property type="molecule type" value="Genomic_DNA"/>
</dbReference>
<dbReference type="Proteomes" id="UP000002255">
    <property type="component" value="Chromosome"/>
</dbReference>
<dbReference type="AlphaFoldDB" id="D1BYL6"/>
<accession>D1BYL6</accession>
<dbReference type="KEGG" id="xce:Xcel_2875"/>
<name>D1BYL6_XYLCX</name>
<organism evidence="2 3">
    <name type="scientific">Xylanimonas cellulosilytica (strain DSM 15894 / JCM 12276 / CECT 5975 / KCTC 9989 / LMG 20990 / NBRC 107835 / XIL07)</name>
    <dbReference type="NCBI Taxonomy" id="446471"/>
    <lineage>
        <taxon>Bacteria</taxon>
        <taxon>Bacillati</taxon>
        <taxon>Actinomycetota</taxon>
        <taxon>Actinomycetes</taxon>
        <taxon>Micrococcales</taxon>
        <taxon>Promicromonosporaceae</taxon>
        <taxon>Xylanimonas</taxon>
    </lineage>
</organism>
<protein>
    <recommendedName>
        <fullName evidence="1">AbiEi antitoxin N-terminal domain-containing protein</fullName>
    </recommendedName>
</protein>
<dbReference type="RefSeq" id="WP_012879630.1">
    <property type="nucleotide sequence ID" value="NC_013530.1"/>
</dbReference>
<evidence type="ECO:0000313" key="2">
    <source>
        <dbReference type="EMBL" id="ACZ31888.1"/>
    </source>
</evidence>